<comment type="caution">
    <text evidence="1">The sequence shown here is derived from an EMBL/GenBank/DDBJ whole genome shotgun (WGS) entry which is preliminary data.</text>
</comment>
<name>A0ACB0KDU8_TRIPR</name>
<reference evidence="1" key="1">
    <citation type="submission" date="2023-10" db="EMBL/GenBank/DDBJ databases">
        <authorList>
            <person name="Rodriguez Cubillos JULIANA M."/>
            <person name="De Vega J."/>
        </authorList>
    </citation>
    <scope>NUCLEOTIDE SEQUENCE</scope>
</reference>
<evidence type="ECO:0000313" key="2">
    <source>
        <dbReference type="Proteomes" id="UP001177021"/>
    </source>
</evidence>
<gene>
    <name evidence="1" type="ORF">MILVUS5_LOCUS22335</name>
</gene>
<dbReference type="Proteomes" id="UP001177021">
    <property type="component" value="Unassembled WGS sequence"/>
</dbReference>
<accession>A0ACB0KDU8</accession>
<proteinExistence type="predicted"/>
<sequence>MLIDYGYFGDVVSLDSTYCTNNSNRPLAIISGFNHHRGAVVFGAALLYDETAESYKWLFETFLEAHKQKRPQTVFTDQDQAMAKALVEVMPGTYHGLCTWHLMQNAIKHCANYMKGKSHFLSDFKKCIYGYEDEEQFEKGWTTLLVEYEAEEDKWLQRAYNIKEKWASCYMNKALTLGMRSTQLSESVNADIKNFMNTKLDIIKFFQRFEDVVEEKRYKELKCEFETRQKIPRLKNSYSDILQQMSELYTPTIFDLFQQQYELFEACIVKSMNIQTSSINYVIAMTKYSGEWQVDYDLENKSICCSCRKFESFGILCCHCLKVFIHMDVTSVPEAYILKRWTKIARSGDLHNSGVSGVAEDLDLSPTQRYQKICSRYIRIITEGCRMSEAFMFLNEVADELDDEMVKFQNMQISNDQVNGTSNKDKEIASTNDGSTQVTRLAQKEGRKGSKRLKGEHWNF</sequence>
<protein>
    <submittedName>
        <fullName evidence="1">Uncharacterized protein</fullName>
    </submittedName>
</protein>
<keyword evidence="2" id="KW-1185">Reference proteome</keyword>
<evidence type="ECO:0000313" key="1">
    <source>
        <dbReference type="EMBL" id="CAJ2655391.1"/>
    </source>
</evidence>
<organism evidence="1 2">
    <name type="scientific">Trifolium pratense</name>
    <name type="common">Red clover</name>
    <dbReference type="NCBI Taxonomy" id="57577"/>
    <lineage>
        <taxon>Eukaryota</taxon>
        <taxon>Viridiplantae</taxon>
        <taxon>Streptophyta</taxon>
        <taxon>Embryophyta</taxon>
        <taxon>Tracheophyta</taxon>
        <taxon>Spermatophyta</taxon>
        <taxon>Magnoliopsida</taxon>
        <taxon>eudicotyledons</taxon>
        <taxon>Gunneridae</taxon>
        <taxon>Pentapetalae</taxon>
        <taxon>rosids</taxon>
        <taxon>fabids</taxon>
        <taxon>Fabales</taxon>
        <taxon>Fabaceae</taxon>
        <taxon>Papilionoideae</taxon>
        <taxon>50 kb inversion clade</taxon>
        <taxon>NPAAA clade</taxon>
        <taxon>Hologalegina</taxon>
        <taxon>IRL clade</taxon>
        <taxon>Trifolieae</taxon>
        <taxon>Trifolium</taxon>
    </lineage>
</organism>
<dbReference type="EMBL" id="CASHSV030000206">
    <property type="protein sequence ID" value="CAJ2655391.1"/>
    <property type="molecule type" value="Genomic_DNA"/>
</dbReference>